<organism evidence="2 3">
    <name type="scientific">Mycena rosella</name>
    <name type="common">Pink bonnet</name>
    <name type="synonym">Agaricus rosellus</name>
    <dbReference type="NCBI Taxonomy" id="1033263"/>
    <lineage>
        <taxon>Eukaryota</taxon>
        <taxon>Fungi</taxon>
        <taxon>Dikarya</taxon>
        <taxon>Basidiomycota</taxon>
        <taxon>Agaricomycotina</taxon>
        <taxon>Agaricomycetes</taxon>
        <taxon>Agaricomycetidae</taxon>
        <taxon>Agaricales</taxon>
        <taxon>Marasmiineae</taxon>
        <taxon>Mycenaceae</taxon>
        <taxon>Mycena</taxon>
    </lineage>
</organism>
<gene>
    <name evidence="2" type="ORF">B0H17DRAFT_1200648</name>
</gene>
<dbReference type="Proteomes" id="UP001221757">
    <property type="component" value="Unassembled WGS sequence"/>
</dbReference>
<keyword evidence="3" id="KW-1185">Reference proteome</keyword>
<feature type="compositionally biased region" description="Low complexity" evidence="1">
    <location>
        <begin position="605"/>
        <end position="635"/>
    </location>
</feature>
<comment type="caution">
    <text evidence="2">The sequence shown here is derived from an EMBL/GenBank/DDBJ whole genome shotgun (WGS) entry which is preliminary data.</text>
</comment>
<feature type="region of interest" description="Disordered" evidence="1">
    <location>
        <begin position="583"/>
        <end position="663"/>
    </location>
</feature>
<sequence length="663" mass="72317">MPYTIAMDGQLWLLQVFHMCDGRFLLEMQLRGTPHFAALGYIEDASDHPLVRHVVMTRAQIAEMLRSVLARQASVRASGGPAGRLLEPLRTNLLYQRRLPPVPFKSPFRPPRHSDNPIHATLPECRRILLRRRHDDITVARRWVFLSTRQQDLTITIVETTNDTIYSHVLSTDHTLATTILSPTMSLWFYRPIPVTLVRNTADFQRVVRDMTNSSITVVRHNEGRDKTCGLQCPAVRRFIHHDMGVGAIRWEASIGGPPDVYAEDWLNGFVGHEDTAIEAFITQLKQYAATAMFLSSHGWHREGNGDVLCNLAEGPVDPDGPAEALAHVTVVGVPASTAKYTLVLEDPVKYPEFSEDWKTALKNLASVQTAVSSRDSSENLLVDNRGQTGLRLTSPVFVKKGNDEDTVPWNLGRLDLTTGVKEALEALMRTHDVLPLRVFDTEDRLVAPEDVHAKLKGALVEATIRCTHYPIPKGAQIVDFFSGIVDQVCIIKDAPVQPYDNYRRLGKPIRPHMAYTAPAVPYRPPPTMIPVSASPAVPAIASEAAHQNLATLVEATAAPALVAPAALKSVGAAPSVDSAVVTDTASAPGSPLMPVREETPVEGTTSSTSQAATPAIASTNAVASGSGSAADNDSLLGKRKAGKIVEKATPRRRMRSATPART</sequence>
<evidence type="ECO:0000313" key="3">
    <source>
        <dbReference type="Proteomes" id="UP001221757"/>
    </source>
</evidence>
<accession>A0AAD7DHT0</accession>
<evidence type="ECO:0000313" key="2">
    <source>
        <dbReference type="EMBL" id="KAJ7692066.1"/>
    </source>
</evidence>
<evidence type="ECO:0000256" key="1">
    <source>
        <dbReference type="SAM" id="MobiDB-lite"/>
    </source>
</evidence>
<dbReference type="EMBL" id="JARKIE010000054">
    <property type="protein sequence ID" value="KAJ7692066.1"/>
    <property type="molecule type" value="Genomic_DNA"/>
</dbReference>
<dbReference type="AlphaFoldDB" id="A0AAD7DHT0"/>
<proteinExistence type="predicted"/>
<protein>
    <submittedName>
        <fullName evidence="2">Uncharacterized protein</fullName>
    </submittedName>
</protein>
<reference evidence="2" key="1">
    <citation type="submission" date="2023-03" db="EMBL/GenBank/DDBJ databases">
        <title>Massive genome expansion in bonnet fungi (Mycena s.s.) driven by repeated elements and novel gene families across ecological guilds.</title>
        <authorList>
            <consortium name="Lawrence Berkeley National Laboratory"/>
            <person name="Harder C.B."/>
            <person name="Miyauchi S."/>
            <person name="Viragh M."/>
            <person name="Kuo A."/>
            <person name="Thoen E."/>
            <person name="Andreopoulos B."/>
            <person name="Lu D."/>
            <person name="Skrede I."/>
            <person name="Drula E."/>
            <person name="Henrissat B."/>
            <person name="Morin E."/>
            <person name="Kohler A."/>
            <person name="Barry K."/>
            <person name="LaButti K."/>
            <person name="Morin E."/>
            <person name="Salamov A."/>
            <person name="Lipzen A."/>
            <person name="Mereny Z."/>
            <person name="Hegedus B."/>
            <person name="Baldrian P."/>
            <person name="Stursova M."/>
            <person name="Weitz H."/>
            <person name="Taylor A."/>
            <person name="Grigoriev I.V."/>
            <person name="Nagy L.G."/>
            <person name="Martin F."/>
            <person name="Kauserud H."/>
        </authorList>
    </citation>
    <scope>NUCLEOTIDE SEQUENCE</scope>
    <source>
        <strain evidence="2">CBHHK067</strain>
    </source>
</reference>
<name>A0AAD7DHT0_MYCRO</name>